<comment type="caution">
    <text evidence="2">The sequence shown here is derived from an EMBL/GenBank/DDBJ whole genome shotgun (WGS) entry which is preliminary data.</text>
</comment>
<dbReference type="EMBL" id="JBIMZQ010000004">
    <property type="protein sequence ID" value="KAL3672162.1"/>
    <property type="molecule type" value="Genomic_DNA"/>
</dbReference>
<accession>A0ABD3G0L8</accession>
<feature type="region of interest" description="Disordered" evidence="1">
    <location>
        <begin position="280"/>
        <end position="337"/>
    </location>
</feature>
<feature type="region of interest" description="Disordered" evidence="1">
    <location>
        <begin position="157"/>
        <end position="179"/>
    </location>
</feature>
<feature type="compositionally biased region" description="Polar residues" evidence="1">
    <location>
        <begin position="610"/>
        <end position="621"/>
    </location>
</feature>
<feature type="region of interest" description="Disordered" evidence="1">
    <location>
        <begin position="850"/>
        <end position="880"/>
    </location>
</feature>
<dbReference type="Proteomes" id="UP001632037">
    <property type="component" value="Unassembled WGS sequence"/>
</dbReference>
<evidence type="ECO:0000256" key="1">
    <source>
        <dbReference type="SAM" id="MobiDB-lite"/>
    </source>
</evidence>
<feature type="compositionally biased region" description="Low complexity" evidence="1">
    <location>
        <begin position="286"/>
        <end position="299"/>
    </location>
</feature>
<feature type="compositionally biased region" description="Low complexity" evidence="1">
    <location>
        <begin position="595"/>
        <end position="609"/>
    </location>
</feature>
<feature type="compositionally biased region" description="Polar residues" evidence="1">
    <location>
        <begin position="465"/>
        <end position="476"/>
    </location>
</feature>
<feature type="compositionally biased region" description="Low complexity" evidence="1">
    <location>
        <begin position="490"/>
        <end position="500"/>
    </location>
</feature>
<feature type="compositionally biased region" description="Polar residues" evidence="1">
    <location>
        <begin position="931"/>
        <end position="945"/>
    </location>
</feature>
<proteinExistence type="predicted"/>
<feature type="region of interest" description="Disordered" evidence="1">
    <location>
        <begin position="38"/>
        <end position="87"/>
    </location>
</feature>
<reference evidence="2 3" key="1">
    <citation type="submission" date="2024-09" db="EMBL/GenBank/DDBJ databases">
        <title>Genome sequencing and assembly of Phytophthora oleae, isolate VK10A, causative agent of rot of olive drupes.</title>
        <authorList>
            <person name="Conti Taguali S."/>
            <person name="Riolo M."/>
            <person name="La Spada F."/>
            <person name="Cacciola S.O."/>
            <person name="Dionisio G."/>
        </authorList>
    </citation>
    <scope>NUCLEOTIDE SEQUENCE [LARGE SCALE GENOMIC DNA]</scope>
    <source>
        <strain evidence="2 3">VK10A</strain>
    </source>
</reference>
<keyword evidence="3" id="KW-1185">Reference proteome</keyword>
<evidence type="ECO:0000313" key="3">
    <source>
        <dbReference type="Proteomes" id="UP001632037"/>
    </source>
</evidence>
<feature type="compositionally biased region" description="Gly residues" evidence="1">
    <location>
        <begin position="853"/>
        <end position="865"/>
    </location>
</feature>
<feature type="region of interest" description="Disordered" evidence="1">
    <location>
        <begin position="116"/>
        <end position="135"/>
    </location>
</feature>
<feature type="compositionally biased region" description="Basic and acidic residues" evidence="1">
    <location>
        <begin position="909"/>
        <end position="921"/>
    </location>
</feature>
<feature type="region of interest" description="Disordered" evidence="1">
    <location>
        <begin position="718"/>
        <end position="740"/>
    </location>
</feature>
<evidence type="ECO:0000313" key="2">
    <source>
        <dbReference type="EMBL" id="KAL3672162.1"/>
    </source>
</evidence>
<feature type="compositionally biased region" description="Polar residues" evidence="1">
    <location>
        <begin position="38"/>
        <end position="60"/>
    </location>
</feature>
<gene>
    <name evidence="2" type="ORF">V7S43_002825</name>
</gene>
<feature type="compositionally biased region" description="Acidic residues" evidence="1">
    <location>
        <begin position="415"/>
        <end position="427"/>
    </location>
</feature>
<feature type="region of interest" description="Disordered" evidence="1">
    <location>
        <begin position="399"/>
        <end position="636"/>
    </location>
</feature>
<sequence length="1066" mass="111915">MENFNRDTTPRAEVIAPSSATSAILDLVWGNAMQETETNPLSMSSTSVGNGSARTASNPSGFKLPPPPSTKFATFPSAATSTPEPSTGDLLSFSPVRSSTPIDPFFGISNDTSETSGAAPAFGNDELFAPPLSTTSSSASMSLHESFASLHEEVKPSILSPSMPGSLEGKPSPSAERTTRSFGSLSLSFVSVGTMDDAALPSGVHASFGAFASATPEAATVTPSPSSAPPSLRSSFKMTDGFMGLASGADEDEVDPFAEAGLAAPEEVPLAEALAAWNTSAEPTAQEENSQDSSSQETEMIGASKQEQAQSDTLDLVATDDQGSDNSSEDKVPNVWQDSGAITSVSLDHGDAFRQDEQAVPDVDSLTVVAESEGLSFMTFNESDAIPAMVDDENVATLTADENGDDAHASGLYDAFEDDECEPDDDNTPVVSSDDVAWAEEVDPFEARQPDPFTSATDPPEETSESIAFGSSTDVSGDSVLPHGFLAAAPPSSDSVSSEVPPKETTQDEAVDGGDGDSFGDFGGFEAADPPTSSATIIPDVSPWGSLPSPTPVQSMPIEDEDGSFGDFAGTSASPAAVEDDGFADFGQSTDPSGDADFGDFGDFTQTTDEQGFSDFQQPDTQAFGDNDDFGDFTPSTTVEAAPSVLPAASFTKTELSSFFTEAFVTAPVPTSTPEEPDSPTDVNDADSAQESSMEFVQDVFRIMWEEYITIVAATGRQSSSSSGSLSSVPEPNENGERVRLGGTTTRASKYLKYVLSEKIQEASRQNGIFPHGSEKHQMYVGYAASGDSERMHAALKELQDALFHSSVNDAMMRIAKQAALSAKAKIAEQAAQQQASSRGGSLFSTTRHLLSRGGGAAGSHGPGSSGNDKADHAGADTPTGASVQKLARFSFTNSHDDSGNGHRGVNNGDERGSEGSDHTGHSSGSDSETTVDSRTRSQTLSNSGSNGGLMRKFQDRFSFASSRHRPRFVSLRRKGQSGEEVRKMELNLDAISGGLDEVKWKCAMFLYDVEEVAHVAPSQINILSYPSKQPLTGKTDRSALTKLVKPDTIWTVDIGANNSDMLNEW</sequence>
<dbReference type="AlphaFoldDB" id="A0ABD3G0L8"/>
<protein>
    <submittedName>
        <fullName evidence="2">Uncharacterized protein</fullName>
    </submittedName>
</protein>
<name>A0ABD3G0L8_9STRA</name>
<organism evidence="2 3">
    <name type="scientific">Phytophthora oleae</name>
    <dbReference type="NCBI Taxonomy" id="2107226"/>
    <lineage>
        <taxon>Eukaryota</taxon>
        <taxon>Sar</taxon>
        <taxon>Stramenopiles</taxon>
        <taxon>Oomycota</taxon>
        <taxon>Peronosporomycetes</taxon>
        <taxon>Peronosporales</taxon>
        <taxon>Peronosporaceae</taxon>
        <taxon>Phytophthora</taxon>
    </lineage>
</organism>
<feature type="region of interest" description="Disordered" evidence="1">
    <location>
        <begin position="668"/>
        <end position="691"/>
    </location>
</feature>
<feature type="region of interest" description="Disordered" evidence="1">
    <location>
        <begin position="892"/>
        <end position="952"/>
    </location>
</feature>
<feature type="compositionally biased region" description="Low complexity" evidence="1">
    <location>
        <begin position="719"/>
        <end position="728"/>
    </location>
</feature>